<evidence type="ECO:0000256" key="1">
    <source>
        <dbReference type="ARBA" id="ARBA00009762"/>
    </source>
</evidence>
<protein>
    <recommendedName>
        <fullName evidence="10">DNA primase</fullName>
        <ecNumber evidence="10">2.7.7.-</ecNumber>
    </recommendedName>
</protein>
<proteinExistence type="inferred from homology"/>
<keyword evidence="2 10" id="KW-0240">DNA-directed RNA polymerase</keyword>
<keyword evidence="4 10" id="KW-0808">Transferase</keyword>
<feature type="compositionally biased region" description="Polar residues" evidence="11">
    <location>
        <begin position="398"/>
        <end position="411"/>
    </location>
</feature>
<dbReference type="CDD" id="cd04860">
    <property type="entry name" value="AE_Prim_S"/>
    <property type="match status" value="1"/>
</dbReference>
<dbReference type="GO" id="GO:0046872">
    <property type="term" value="F:metal ion binding"/>
    <property type="evidence" value="ECO:0007669"/>
    <property type="project" value="UniProtKB-KW"/>
</dbReference>
<keyword evidence="5" id="KW-0548">Nucleotidyltransferase</keyword>
<name>A0A7S3JXH2_9STRA</name>
<dbReference type="GO" id="GO:0006269">
    <property type="term" value="P:DNA replication, synthesis of primer"/>
    <property type="evidence" value="ECO:0007669"/>
    <property type="project" value="UniProtKB-KW"/>
</dbReference>
<dbReference type="AlphaFoldDB" id="A0A7S3JXH2"/>
<comment type="similarity">
    <text evidence="1 10">Belongs to the eukaryotic-type primase small subunit family.</text>
</comment>
<dbReference type="GO" id="GO:0003899">
    <property type="term" value="F:DNA-directed RNA polymerase activity"/>
    <property type="evidence" value="ECO:0007669"/>
    <property type="project" value="InterPro"/>
</dbReference>
<evidence type="ECO:0000256" key="5">
    <source>
        <dbReference type="ARBA" id="ARBA00022695"/>
    </source>
</evidence>
<dbReference type="Gene3D" id="3.90.920.10">
    <property type="entry name" value="DNA primase, PRIM domain"/>
    <property type="match status" value="1"/>
</dbReference>
<evidence type="ECO:0000256" key="2">
    <source>
        <dbReference type="ARBA" id="ARBA00022478"/>
    </source>
</evidence>
<evidence type="ECO:0000256" key="4">
    <source>
        <dbReference type="ARBA" id="ARBA00022679"/>
    </source>
</evidence>
<keyword evidence="3 10" id="KW-0639">Primosome</keyword>
<dbReference type="FunFam" id="3.90.920.10:FF:000003">
    <property type="entry name" value="DNA primase"/>
    <property type="match status" value="1"/>
</dbReference>
<gene>
    <name evidence="12" type="ORF">ALAG00032_LOCUS7408</name>
</gene>
<evidence type="ECO:0000256" key="6">
    <source>
        <dbReference type="ARBA" id="ARBA00022705"/>
    </source>
</evidence>
<keyword evidence="6 10" id="KW-0235">DNA replication</keyword>
<dbReference type="Pfam" id="PF01896">
    <property type="entry name" value="DNA_primase_S"/>
    <property type="match status" value="1"/>
</dbReference>
<dbReference type="GO" id="GO:0005658">
    <property type="term" value="C:alpha DNA polymerase:primase complex"/>
    <property type="evidence" value="ECO:0007669"/>
    <property type="project" value="UniProtKB-ARBA"/>
</dbReference>
<keyword evidence="7" id="KW-0479">Metal-binding</keyword>
<reference evidence="12" key="1">
    <citation type="submission" date="2021-01" db="EMBL/GenBank/DDBJ databases">
        <authorList>
            <person name="Corre E."/>
            <person name="Pelletier E."/>
            <person name="Niang G."/>
            <person name="Scheremetjew M."/>
            <person name="Finn R."/>
            <person name="Kale V."/>
            <person name="Holt S."/>
            <person name="Cochrane G."/>
            <person name="Meng A."/>
            <person name="Brown T."/>
            <person name="Cohen L."/>
        </authorList>
    </citation>
    <scope>NUCLEOTIDE SEQUENCE</scope>
    <source>
        <strain evidence="12">CCMP1510</strain>
    </source>
</reference>
<evidence type="ECO:0000256" key="7">
    <source>
        <dbReference type="ARBA" id="ARBA00022723"/>
    </source>
</evidence>
<dbReference type="SUPFAM" id="SSF56747">
    <property type="entry name" value="Prim-pol domain"/>
    <property type="match status" value="1"/>
</dbReference>
<keyword evidence="8" id="KW-0862">Zinc</keyword>
<feature type="region of interest" description="Disordered" evidence="11">
    <location>
        <begin position="392"/>
        <end position="411"/>
    </location>
</feature>
<dbReference type="PANTHER" id="PTHR10536">
    <property type="entry name" value="DNA PRIMASE SMALL SUBUNIT"/>
    <property type="match status" value="1"/>
</dbReference>
<dbReference type="InterPro" id="IPR002755">
    <property type="entry name" value="DNA_primase_S"/>
</dbReference>
<evidence type="ECO:0000256" key="3">
    <source>
        <dbReference type="ARBA" id="ARBA00022515"/>
    </source>
</evidence>
<evidence type="ECO:0000313" key="12">
    <source>
        <dbReference type="EMBL" id="CAE0366660.1"/>
    </source>
</evidence>
<organism evidence="12">
    <name type="scientific">Aureoumbra lagunensis</name>
    <dbReference type="NCBI Taxonomy" id="44058"/>
    <lineage>
        <taxon>Eukaryota</taxon>
        <taxon>Sar</taxon>
        <taxon>Stramenopiles</taxon>
        <taxon>Ochrophyta</taxon>
        <taxon>Pelagophyceae</taxon>
        <taxon>Pelagomonadales</taxon>
        <taxon>Aureoumbra</taxon>
    </lineage>
</organism>
<dbReference type="NCBIfam" id="TIGR00335">
    <property type="entry name" value="primase_sml"/>
    <property type="match status" value="1"/>
</dbReference>
<sequence>MCGWLGYEEGGNSLLSKREFVFTLEDEVWCRYKSFRDAVELKSAMLKEMPRKIDLGAIYNVSPIEHKVASNFKPQIRELVFDIDLSDYDDVRTCCQGATVCRRCWRFVAAAVTVTDTCLKEDFGFTHRLWVYSGRRGVHCWVADKMARELTNEARTAVINYCSVSRKSDASCGDDLSWPMHPSLQRAYDILEPIFEQDIISGGHGQGHLAEPELWTQLLQNCNLPTDIAQQIAEHWSSHTSTPIAKFHGLKELIVDAKTAPKLYNTSTFALNNKKSKVANSDQIANKLWKYNLIFKYIYPRLDENVSKQRNHLLKAPFAVHPKTGRICIPFDPDKVDDFDPELVPTLRDLAEQIDAAEDPSAPDLDKTSLKSHVDFFQNSFLKPLQDSLARERRNKNRQQADQNAATQLDF</sequence>
<accession>A0A7S3JXH2</accession>
<evidence type="ECO:0000256" key="8">
    <source>
        <dbReference type="ARBA" id="ARBA00022833"/>
    </source>
</evidence>
<dbReference type="InterPro" id="IPR014052">
    <property type="entry name" value="DNA_primase_ssu_euk/arc"/>
</dbReference>
<dbReference type="EMBL" id="HBIJ01010809">
    <property type="protein sequence ID" value="CAE0366660.1"/>
    <property type="molecule type" value="Transcribed_RNA"/>
</dbReference>
<dbReference type="EC" id="2.7.7.-" evidence="10"/>
<keyword evidence="9" id="KW-0804">Transcription</keyword>
<evidence type="ECO:0000256" key="10">
    <source>
        <dbReference type="RuleBase" id="RU003514"/>
    </source>
</evidence>
<evidence type="ECO:0000256" key="9">
    <source>
        <dbReference type="ARBA" id="ARBA00023163"/>
    </source>
</evidence>
<evidence type="ECO:0000256" key="11">
    <source>
        <dbReference type="SAM" id="MobiDB-lite"/>
    </source>
</evidence>